<dbReference type="InParanoid" id="A2GJB9"/>
<evidence type="ECO:0000313" key="1">
    <source>
        <dbReference type="EMBL" id="EAX82748.1"/>
    </source>
</evidence>
<accession>A2GJB9</accession>
<dbReference type="KEGG" id="tva:4740379"/>
<sequence>MDSSFGDPSLSSTQLRQKAFQVIKQSDRPMASCEIEKWIRNNDYDLWSRVSSKCKDYVCVILSQTRGKTISKFKALKPIPGIDKRSTFYGIYGRNYPSDSWMPTNDGARVKSRKHDDDAYDDEILYSNSKEEASQYSDESNEPITKISVIPIHESPKPVEKKDRVLLTPLPPFRLLCGLNPLFPSFITGNPMIFNMELNPIQLLLNSQ</sequence>
<name>A2GJB9_TRIV3</name>
<reference evidence="1" key="2">
    <citation type="journal article" date="2007" name="Science">
        <title>Draft genome sequence of the sexually transmitted pathogen Trichomonas vaginalis.</title>
        <authorList>
            <person name="Carlton J.M."/>
            <person name="Hirt R.P."/>
            <person name="Silva J.C."/>
            <person name="Delcher A.L."/>
            <person name="Schatz M."/>
            <person name="Zhao Q."/>
            <person name="Wortman J.R."/>
            <person name="Bidwell S.L."/>
            <person name="Alsmark U.C.M."/>
            <person name="Besteiro S."/>
            <person name="Sicheritz-Ponten T."/>
            <person name="Noel C.J."/>
            <person name="Dacks J.B."/>
            <person name="Foster P.G."/>
            <person name="Simillion C."/>
            <person name="Van de Peer Y."/>
            <person name="Miranda-Saavedra D."/>
            <person name="Barton G.J."/>
            <person name="Westrop G.D."/>
            <person name="Mueller S."/>
            <person name="Dessi D."/>
            <person name="Fiori P.L."/>
            <person name="Ren Q."/>
            <person name="Paulsen I."/>
            <person name="Zhang H."/>
            <person name="Bastida-Corcuera F.D."/>
            <person name="Simoes-Barbosa A."/>
            <person name="Brown M.T."/>
            <person name="Hayes R.D."/>
            <person name="Mukherjee M."/>
            <person name="Okumura C.Y."/>
            <person name="Schneider R."/>
            <person name="Smith A.J."/>
            <person name="Vanacova S."/>
            <person name="Villalvazo M."/>
            <person name="Haas B.J."/>
            <person name="Pertea M."/>
            <person name="Feldblyum T.V."/>
            <person name="Utterback T.R."/>
            <person name="Shu C.L."/>
            <person name="Osoegawa K."/>
            <person name="de Jong P.J."/>
            <person name="Hrdy I."/>
            <person name="Horvathova L."/>
            <person name="Zubacova Z."/>
            <person name="Dolezal P."/>
            <person name="Malik S.B."/>
            <person name="Logsdon J.M. Jr."/>
            <person name="Henze K."/>
            <person name="Gupta A."/>
            <person name="Wang C.C."/>
            <person name="Dunne R.L."/>
            <person name="Upcroft J.A."/>
            <person name="Upcroft P."/>
            <person name="White O."/>
            <person name="Salzberg S.L."/>
            <person name="Tang P."/>
            <person name="Chiu C.-H."/>
            <person name="Lee Y.-S."/>
            <person name="Embley T.M."/>
            <person name="Coombs G.H."/>
            <person name="Mottram J.C."/>
            <person name="Tachezy J."/>
            <person name="Fraser-Liggett C.M."/>
            <person name="Johnson P.J."/>
        </authorList>
    </citation>
    <scope>NUCLEOTIDE SEQUENCE [LARGE SCALE GENOMIC DNA]</scope>
    <source>
        <strain evidence="1">G3</strain>
    </source>
</reference>
<proteinExistence type="predicted"/>
<evidence type="ECO:0000313" key="2">
    <source>
        <dbReference type="Proteomes" id="UP000001542"/>
    </source>
</evidence>
<dbReference type="VEuPathDB" id="TrichDB:TVAGG3_0816850"/>
<reference evidence="1" key="1">
    <citation type="submission" date="2006-10" db="EMBL/GenBank/DDBJ databases">
        <authorList>
            <person name="Amadeo P."/>
            <person name="Zhao Q."/>
            <person name="Wortman J."/>
            <person name="Fraser-Liggett C."/>
            <person name="Carlton J."/>
        </authorList>
    </citation>
    <scope>NUCLEOTIDE SEQUENCE</scope>
    <source>
        <strain evidence="1">G3</strain>
    </source>
</reference>
<dbReference type="RefSeq" id="XP_001295678.1">
    <property type="nucleotide sequence ID" value="XM_001295677.1"/>
</dbReference>
<organism evidence="1 2">
    <name type="scientific">Trichomonas vaginalis (strain ATCC PRA-98 / G3)</name>
    <dbReference type="NCBI Taxonomy" id="412133"/>
    <lineage>
        <taxon>Eukaryota</taxon>
        <taxon>Metamonada</taxon>
        <taxon>Parabasalia</taxon>
        <taxon>Trichomonadida</taxon>
        <taxon>Trichomonadidae</taxon>
        <taxon>Trichomonas</taxon>
    </lineage>
</organism>
<dbReference type="AlphaFoldDB" id="A2GJB9"/>
<dbReference type="OrthoDB" id="10593155at2759"/>
<dbReference type="VEuPathDB" id="TrichDB:TVAG_513900"/>
<keyword evidence="2" id="KW-1185">Reference proteome</keyword>
<dbReference type="Proteomes" id="UP000001542">
    <property type="component" value="Unassembled WGS sequence"/>
</dbReference>
<protein>
    <submittedName>
        <fullName evidence="1">Uncharacterized protein</fullName>
    </submittedName>
</protein>
<dbReference type="EMBL" id="DS116441">
    <property type="protein sequence ID" value="EAX82748.1"/>
    <property type="molecule type" value="Genomic_DNA"/>
</dbReference>
<gene>
    <name evidence="1" type="ORF">TVAG_513900</name>
</gene>